<dbReference type="CDD" id="cd00118">
    <property type="entry name" value="LysM"/>
    <property type="match status" value="1"/>
</dbReference>
<proteinExistence type="predicted"/>
<dbReference type="PANTHER" id="PTHR34700:SF8">
    <property type="entry name" value="POTASSIUM BINDING PROTEIN KBP"/>
    <property type="match status" value="1"/>
</dbReference>
<sequence length="330" mass="35701">MPRVAGRRWTAVVLGLWLWPGVGLAAAGASHTVQPGETLWEIAEQLQAPPWAWETADPARPLTPRPGDRVHRTPAGLSVERVESAVVRLSPQMRRLPPREEITPVPMAPIRVWLTEHRIVTACCDRLPRVVAGEQGQLLSVPGQRILARGLQGEPGRYYGLYTPAGTIRDASGSVRGYSLEGVGEARLERVDSSLAMLTLVRSQREVAAGALLLPREDDIPPESLWPHAPPSGVTGHVIRDPDAADVIAPHDVITIDLGRRDGITPGTVLGIYRDDPGVRDPRTREPLALPPRRIGLALVFRSDEGAGHALVMQADEPIAPGDRLAAPRS</sequence>
<keyword evidence="2" id="KW-1185">Reference proteome</keyword>
<evidence type="ECO:0008006" key="3">
    <source>
        <dbReference type="Google" id="ProtNLM"/>
    </source>
</evidence>
<name>A0A420X086_9GAMM</name>
<dbReference type="EMBL" id="RBIN01000002">
    <property type="protein sequence ID" value="RKR06920.1"/>
    <property type="molecule type" value="Genomic_DNA"/>
</dbReference>
<evidence type="ECO:0000313" key="2">
    <source>
        <dbReference type="Proteomes" id="UP000281975"/>
    </source>
</evidence>
<dbReference type="PANTHER" id="PTHR34700">
    <property type="entry name" value="POTASSIUM BINDING PROTEIN KBP"/>
    <property type="match status" value="1"/>
</dbReference>
<dbReference type="InterPro" id="IPR052196">
    <property type="entry name" value="Bact_Kbp"/>
</dbReference>
<organism evidence="1 2">
    <name type="scientific">Kushneria sinocarnis</name>
    <dbReference type="NCBI Taxonomy" id="595502"/>
    <lineage>
        <taxon>Bacteria</taxon>
        <taxon>Pseudomonadati</taxon>
        <taxon>Pseudomonadota</taxon>
        <taxon>Gammaproteobacteria</taxon>
        <taxon>Oceanospirillales</taxon>
        <taxon>Halomonadaceae</taxon>
        <taxon>Kushneria</taxon>
    </lineage>
</organism>
<dbReference type="AlphaFoldDB" id="A0A420X086"/>
<comment type="caution">
    <text evidence="1">The sequence shown here is derived from an EMBL/GenBank/DDBJ whole genome shotgun (WGS) entry which is preliminary data.</text>
</comment>
<gene>
    <name evidence="1" type="ORF">C7446_0920</name>
</gene>
<dbReference type="InterPro" id="IPR018392">
    <property type="entry name" value="LysM"/>
</dbReference>
<accession>A0A420X086</accession>
<reference evidence="1 2" key="1">
    <citation type="submission" date="2018-10" db="EMBL/GenBank/DDBJ databases">
        <title>Genomic Encyclopedia of Type Strains, Phase IV (KMG-IV): sequencing the most valuable type-strain genomes for metagenomic binning, comparative biology and taxonomic classification.</title>
        <authorList>
            <person name="Goeker M."/>
        </authorList>
    </citation>
    <scope>NUCLEOTIDE SEQUENCE [LARGE SCALE GENOMIC DNA]</scope>
    <source>
        <strain evidence="1 2">DSM 23229</strain>
    </source>
</reference>
<evidence type="ECO:0000313" key="1">
    <source>
        <dbReference type="EMBL" id="RKR06920.1"/>
    </source>
</evidence>
<protein>
    <recommendedName>
        <fullName evidence="3">LysM domain-containing protein</fullName>
    </recommendedName>
</protein>
<dbReference type="Proteomes" id="UP000281975">
    <property type="component" value="Unassembled WGS sequence"/>
</dbReference>